<dbReference type="Proteomes" id="UP000792457">
    <property type="component" value="Unassembled WGS sequence"/>
</dbReference>
<dbReference type="Pfam" id="PF00076">
    <property type="entry name" value="RRM_1"/>
    <property type="match status" value="2"/>
</dbReference>
<dbReference type="CDD" id="cd12390">
    <property type="entry name" value="RRM3_RAVER"/>
    <property type="match status" value="1"/>
</dbReference>
<evidence type="ECO:0000256" key="1">
    <source>
        <dbReference type="ARBA" id="ARBA00022884"/>
    </source>
</evidence>
<feature type="domain" description="RRM" evidence="4">
    <location>
        <begin position="144"/>
        <end position="222"/>
    </location>
</feature>
<evidence type="ECO:0000256" key="2">
    <source>
        <dbReference type="PROSITE-ProRule" id="PRU00176"/>
    </source>
</evidence>
<keyword evidence="6" id="KW-1185">Reference proteome</keyword>
<dbReference type="PROSITE" id="PS50102">
    <property type="entry name" value="RRM"/>
    <property type="match status" value="2"/>
</dbReference>
<dbReference type="SMART" id="SM00360">
    <property type="entry name" value="RRM"/>
    <property type="match status" value="3"/>
</dbReference>
<proteinExistence type="predicted"/>
<dbReference type="InterPro" id="IPR012677">
    <property type="entry name" value="Nucleotide-bd_a/b_plait_sf"/>
</dbReference>
<sequence>MSLVSAEGISNSKTNIKCFNENLLKSKHDKYWADEVLATASTGEFWEDDPSEKVKRRVNELHRIFHKERGLMVKNLPRDVTEEEIRELLSDFPVHSVQIMAGVSGSVHALVSLEDPEMLEEWDREKIFILRSQRLPVAPERTEMVLCVARLPLTYTEEEFKTLVQNHGEVNMCFLMISEKSGESKGYGFVKYSSKDAALKAKDLLNGKQIDNNTLCCDWLDTSHVTFASLHSKCLYVDQLPPDFRDMAEFRKVFSTKVNPPYCQIALKNGCPQNWGLVEFNSADDAENTQVSLVGYKLRGSLLRVSYCIPGVHAINLYLTLINDSDNKGKSALLPDPPGPAVFQQFQSLAMRNPVFAQNLQNIILQSAQKRNNSLDTSKQISTTVAEARSSNTVDTAFTSVGNIDNLSTSLGVNLEKQLQFQLDNNQSPFVRNPQMFALMQSLLGKPMSNQFNVQLPLAQDNVMRPPLQIPNWLGNALPSQIDVPQFSNHSLRQIHPGLLNPANSQKVFQRKINLKPGLMQKTSMLPPLPERVLEEMPLKRDYSKSLEDLSGREMVGMTLPAPPLLNNSLISGILNQLQNQAQLNISGLETTKNTEKSEIFQGEGLGILENPQFPIKPVTYTTGLSVNNEMQQTINTLIDNPNIFQSLFGAVSNASQPIKSDSHLPVRNTSLLPTPVMPPMSAHSPTVPSRINYSGLSSRNLSPGIRGAFPPPTYQTPTGRARTLGPLLHAGWLPNSSSPVTLSSQPDTLDIGSLTSANPRGRPLNMNPPVWSSLNPVMGNVVGAIAEPTAEPLRPPISTGLNPNLWSPPLVNPRNIPGGPDIPWNNQSGPSLLGSPPPYPITPIGQKRKYDRILPSPEPSPEGNYIGQHSQGIGGHYADSYFKRKRN</sequence>
<keyword evidence="1 2" id="KW-0694">RNA-binding</keyword>
<organism evidence="5 6">
    <name type="scientific">Ladona fulva</name>
    <name type="common">Scarce chaser dragonfly</name>
    <name type="synonym">Libellula fulva</name>
    <dbReference type="NCBI Taxonomy" id="123851"/>
    <lineage>
        <taxon>Eukaryota</taxon>
        <taxon>Metazoa</taxon>
        <taxon>Ecdysozoa</taxon>
        <taxon>Arthropoda</taxon>
        <taxon>Hexapoda</taxon>
        <taxon>Insecta</taxon>
        <taxon>Pterygota</taxon>
        <taxon>Palaeoptera</taxon>
        <taxon>Odonata</taxon>
        <taxon>Epiprocta</taxon>
        <taxon>Anisoptera</taxon>
        <taxon>Libelluloidea</taxon>
        <taxon>Libellulidae</taxon>
        <taxon>Ladona</taxon>
    </lineage>
</organism>
<dbReference type="InterPro" id="IPR035979">
    <property type="entry name" value="RBD_domain_sf"/>
</dbReference>
<gene>
    <name evidence="5" type="ORF">J437_LFUL015804</name>
</gene>
<dbReference type="Gene3D" id="3.30.70.330">
    <property type="match status" value="3"/>
</dbReference>
<comment type="caution">
    <text evidence="5">The sequence shown here is derived from an EMBL/GenBank/DDBJ whole genome shotgun (WGS) entry which is preliminary data.</text>
</comment>
<feature type="domain" description="RRM" evidence="4">
    <location>
        <begin position="233"/>
        <end position="310"/>
    </location>
</feature>
<evidence type="ECO:0000313" key="6">
    <source>
        <dbReference type="Proteomes" id="UP000792457"/>
    </source>
</evidence>
<dbReference type="PANTHER" id="PTHR23189">
    <property type="entry name" value="RNA RECOGNITION MOTIF-CONTAINING"/>
    <property type="match status" value="1"/>
</dbReference>
<accession>A0A8K0KKH6</accession>
<dbReference type="InterPro" id="IPR000504">
    <property type="entry name" value="RRM_dom"/>
</dbReference>
<name>A0A8K0KKH6_LADFU</name>
<feature type="region of interest" description="Disordered" evidence="3">
    <location>
        <begin position="852"/>
        <end position="888"/>
    </location>
</feature>
<protein>
    <recommendedName>
        <fullName evidence="4">RRM domain-containing protein</fullName>
    </recommendedName>
</protein>
<dbReference type="EMBL" id="KZ309038">
    <property type="protein sequence ID" value="KAG8236530.1"/>
    <property type="molecule type" value="Genomic_DNA"/>
</dbReference>
<reference evidence="5" key="2">
    <citation type="submission" date="2017-10" db="EMBL/GenBank/DDBJ databases">
        <title>Ladona fulva Genome sequencing and assembly.</title>
        <authorList>
            <person name="Murali S."/>
            <person name="Richards S."/>
            <person name="Bandaranaike D."/>
            <person name="Bellair M."/>
            <person name="Blankenburg K."/>
            <person name="Chao H."/>
            <person name="Dinh H."/>
            <person name="Doddapaneni H."/>
            <person name="Dugan-Rocha S."/>
            <person name="Elkadiri S."/>
            <person name="Gnanaolivu R."/>
            <person name="Hernandez B."/>
            <person name="Skinner E."/>
            <person name="Javaid M."/>
            <person name="Lee S."/>
            <person name="Li M."/>
            <person name="Ming W."/>
            <person name="Munidasa M."/>
            <person name="Muniz J."/>
            <person name="Nguyen L."/>
            <person name="Hughes D."/>
            <person name="Osuji N."/>
            <person name="Pu L.-L."/>
            <person name="Puazo M."/>
            <person name="Qu C."/>
            <person name="Quiroz J."/>
            <person name="Raj R."/>
            <person name="Weissenberger G."/>
            <person name="Xin Y."/>
            <person name="Zou X."/>
            <person name="Han Y."/>
            <person name="Worley K."/>
            <person name="Muzny D."/>
            <person name="Gibbs R."/>
        </authorList>
    </citation>
    <scope>NUCLEOTIDE SEQUENCE</scope>
    <source>
        <strain evidence="5">Sampled in the wild</strain>
    </source>
</reference>
<dbReference type="OrthoDB" id="639027at2759"/>
<evidence type="ECO:0000313" key="5">
    <source>
        <dbReference type="EMBL" id="KAG8236530.1"/>
    </source>
</evidence>
<dbReference type="AlphaFoldDB" id="A0A8K0KKH6"/>
<dbReference type="SUPFAM" id="SSF54928">
    <property type="entry name" value="RNA-binding domain, RBD"/>
    <property type="match status" value="2"/>
</dbReference>
<evidence type="ECO:0000259" key="4">
    <source>
        <dbReference type="PROSITE" id="PS50102"/>
    </source>
</evidence>
<dbReference type="GO" id="GO:0003723">
    <property type="term" value="F:RNA binding"/>
    <property type="evidence" value="ECO:0007669"/>
    <property type="project" value="UniProtKB-UniRule"/>
</dbReference>
<evidence type="ECO:0000256" key="3">
    <source>
        <dbReference type="SAM" id="MobiDB-lite"/>
    </source>
</evidence>
<reference evidence="5" key="1">
    <citation type="submission" date="2013-04" db="EMBL/GenBank/DDBJ databases">
        <authorList>
            <person name="Qu J."/>
            <person name="Murali S.C."/>
            <person name="Bandaranaike D."/>
            <person name="Bellair M."/>
            <person name="Blankenburg K."/>
            <person name="Chao H."/>
            <person name="Dinh H."/>
            <person name="Doddapaneni H."/>
            <person name="Downs B."/>
            <person name="Dugan-Rocha S."/>
            <person name="Elkadiri S."/>
            <person name="Gnanaolivu R.D."/>
            <person name="Hernandez B."/>
            <person name="Javaid M."/>
            <person name="Jayaseelan J.C."/>
            <person name="Lee S."/>
            <person name="Li M."/>
            <person name="Ming W."/>
            <person name="Munidasa M."/>
            <person name="Muniz J."/>
            <person name="Nguyen L."/>
            <person name="Ongeri F."/>
            <person name="Osuji N."/>
            <person name="Pu L.-L."/>
            <person name="Puazo M."/>
            <person name="Qu C."/>
            <person name="Quiroz J."/>
            <person name="Raj R."/>
            <person name="Weissenberger G."/>
            <person name="Xin Y."/>
            <person name="Zou X."/>
            <person name="Han Y."/>
            <person name="Richards S."/>
            <person name="Worley K."/>
            <person name="Muzny D."/>
            <person name="Gibbs R."/>
        </authorList>
    </citation>
    <scope>NUCLEOTIDE SEQUENCE</scope>
    <source>
        <strain evidence="5">Sampled in the wild</strain>
    </source>
</reference>